<evidence type="ECO:0008006" key="3">
    <source>
        <dbReference type="Google" id="ProtNLM"/>
    </source>
</evidence>
<proteinExistence type="predicted"/>
<dbReference type="InterPro" id="IPR035093">
    <property type="entry name" value="RelE/ParE_toxin_dom_sf"/>
</dbReference>
<gene>
    <name evidence="1" type="ORF">SAMN02982989_0737</name>
</gene>
<evidence type="ECO:0000313" key="2">
    <source>
        <dbReference type="Proteomes" id="UP000192903"/>
    </source>
</evidence>
<protein>
    <recommendedName>
        <fullName evidence="3">KluB</fullName>
    </recommendedName>
</protein>
<reference evidence="2" key="1">
    <citation type="submission" date="2017-04" db="EMBL/GenBank/DDBJ databases">
        <authorList>
            <person name="Varghese N."/>
            <person name="Submissions S."/>
        </authorList>
    </citation>
    <scope>NUCLEOTIDE SEQUENCE [LARGE SCALE GENOMIC DNA]</scope>
    <source>
        <strain evidence="2">B4P</strain>
    </source>
</reference>
<dbReference type="EMBL" id="FXAF01000008">
    <property type="protein sequence ID" value="SMF58338.1"/>
    <property type="molecule type" value="Genomic_DNA"/>
</dbReference>
<dbReference type="RefSeq" id="WP_085423655.1">
    <property type="nucleotide sequence ID" value="NZ_FXAF01000008.1"/>
</dbReference>
<organism evidence="1 2">
    <name type="scientific">Xaviernesmea oryzae</name>
    <dbReference type="NCBI Taxonomy" id="464029"/>
    <lineage>
        <taxon>Bacteria</taxon>
        <taxon>Pseudomonadati</taxon>
        <taxon>Pseudomonadota</taxon>
        <taxon>Alphaproteobacteria</taxon>
        <taxon>Hyphomicrobiales</taxon>
        <taxon>Rhizobiaceae</taxon>
        <taxon>Rhizobium/Agrobacterium group</taxon>
        <taxon>Xaviernesmea</taxon>
    </lineage>
</organism>
<dbReference type="STRING" id="464029.SAMN02982989_0737"/>
<dbReference type="OrthoDB" id="7724949at2"/>
<dbReference type="Gene3D" id="3.30.2310.20">
    <property type="entry name" value="RelE-like"/>
    <property type="match status" value="1"/>
</dbReference>
<evidence type="ECO:0000313" key="1">
    <source>
        <dbReference type="EMBL" id="SMF58338.1"/>
    </source>
</evidence>
<sequence length="115" mass="13207">MAFRVVLSDEGDHDLELIFEHLVESYMTFGDPLPAAFERARQRIAAIEADMNALGLAPHQGTLLNQIRAGLRHVTKNQTIFYFEADDADRTVRILAIFFGGQDHRRRMLIRLNRI</sequence>
<keyword evidence="2" id="KW-1185">Reference proteome</keyword>
<accession>A0A1X7FT33</accession>
<name>A0A1X7FT33_9HYPH</name>
<dbReference type="AlphaFoldDB" id="A0A1X7FT33"/>
<dbReference type="Proteomes" id="UP000192903">
    <property type="component" value="Unassembled WGS sequence"/>
</dbReference>